<dbReference type="InterPro" id="IPR011990">
    <property type="entry name" value="TPR-like_helical_dom_sf"/>
</dbReference>
<dbReference type="SUPFAM" id="SSF48452">
    <property type="entry name" value="TPR-like"/>
    <property type="match status" value="2"/>
</dbReference>
<keyword evidence="9" id="KW-0627">Porphyrin biosynthesis</keyword>
<dbReference type="RefSeq" id="WP_348758055.1">
    <property type="nucleotide sequence ID" value="NZ_OZ026884.1"/>
</dbReference>
<dbReference type="NCBIfam" id="TIGR00540">
    <property type="entry name" value="TPR_hemY_coli"/>
    <property type="match status" value="1"/>
</dbReference>
<keyword evidence="14" id="KW-1185">Reference proteome</keyword>
<evidence type="ECO:0000256" key="4">
    <source>
        <dbReference type="ARBA" id="ARBA00022475"/>
    </source>
</evidence>
<reference evidence="13 14" key="1">
    <citation type="submission" date="2024-04" db="EMBL/GenBank/DDBJ databases">
        <authorList>
            <person name="Cremers G."/>
        </authorList>
    </citation>
    <scope>NUCLEOTIDE SEQUENCE [LARGE SCALE GENOMIC DNA]</scope>
    <source>
        <strain evidence="13">MeCH1-AG</strain>
    </source>
</reference>
<comment type="pathway">
    <text evidence="3">Porphyrin-containing compound metabolism; protoheme biosynthesis.</text>
</comment>
<evidence type="ECO:0000256" key="7">
    <source>
        <dbReference type="ARBA" id="ARBA00022989"/>
    </source>
</evidence>
<dbReference type="EMBL" id="OZ026884">
    <property type="protein sequence ID" value="CAL1241546.1"/>
    <property type="molecule type" value="Genomic_DNA"/>
</dbReference>
<organism evidence="13 14">
    <name type="scientific">Candidatus Methylocalor cossyra</name>
    <dbReference type="NCBI Taxonomy" id="3108543"/>
    <lineage>
        <taxon>Bacteria</taxon>
        <taxon>Pseudomonadati</taxon>
        <taxon>Pseudomonadota</taxon>
        <taxon>Gammaproteobacteria</taxon>
        <taxon>Methylococcales</taxon>
        <taxon>Methylococcaceae</taxon>
        <taxon>Candidatus Methylocalor</taxon>
    </lineage>
</organism>
<dbReference type="SMART" id="SM00028">
    <property type="entry name" value="TPR"/>
    <property type="match status" value="3"/>
</dbReference>
<evidence type="ECO:0000256" key="9">
    <source>
        <dbReference type="ARBA" id="ARBA00023244"/>
    </source>
</evidence>
<feature type="repeat" description="TPR" evidence="10">
    <location>
        <begin position="368"/>
        <end position="401"/>
    </location>
</feature>
<dbReference type="Proteomes" id="UP001497493">
    <property type="component" value="Chromosome"/>
</dbReference>
<evidence type="ECO:0000256" key="3">
    <source>
        <dbReference type="ARBA" id="ARBA00004744"/>
    </source>
</evidence>
<dbReference type="PROSITE" id="PS50005">
    <property type="entry name" value="TPR"/>
    <property type="match status" value="1"/>
</dbReference>
<dbReference type="InterPro" id="IPR005254">
    <property type="entry name" value="Heme_biosyn_assoc_TPR_pro"/>
</dbReference>
<dbReference type="InterPro" id="IPR010817">
    <property type="entry name" value="HemY_N"/>
</dbReference>
<evidence type="ECO:0000313" key="14">
    <source>
        <dbReference type="Proteomes" id="UP001497493"/>
    </source>
</evidence>
<evidence type="ECO:0000256" key="10">
    <source>
        <dbReference type="PROSITE-ProRule" id="PRU00339"/>
    </source>
</evidence>
<keyword evidence="8 11" id="KW-0472">Membrane</keyword>
<dbReference type="InterPro" id="IPR019734">
    <property type="entry name" value="TPR_rpt"/>
</dbReference>
<protein>
    <submittedName>
        <fullName evidence="13">Homolog of E. coli HemY protein</fullName>
    </submittedName>
</protein>
<evidence type="ECO:0000256" key="8">
    <source>
        <dbReference type="ARBA" id="ARBA00023136"/>
    </source>
</evidence>
<accession>A0ABP1CBA2</accession>
<evidence type="ECO:0000256" key="11">
    <source>
        <dbReference type="SAM" id="Phobius"/>
    </source>
</evidence>
<dbReference type="Pfam" id="PF13181">
    <property type="entry name" value="TPR_8"/>
    <property type="match status" value="1"/>
</dbReference>
<evidence type="ECO:0000256" key="1">
    <source>
        <dbReference type="ARBA" id="ARBA00002962"/>
    </source>
</evidence>
<dbReference type="Pfam" id="PF07219">
    <property type="entry name" value="HemY_N"/>
    <property type="match status" value="1"/>
</dbReference>
<comment type="function">
    <text evidence="1">Involved in a late step of protoheme IX synthesis.</text>
</comment>
<evidence type="ECO:0000313" key="13">
    <source>
        <dbReference type="EMBL" id="CAL1241546.1"/>
    </source>
</evidence>
<evidence type="ECO:0000259" key="12">
    <source>
        <dbReference type="Pfam" id="PF07219"/>
    </source>
</evidence>
<feature type="transmembrane region" description="Helical" evidence="11">
    <location>
        <begin position="46"/>
        <end position="70"/>
    </location>
</feature>
<gene>
    <name evidence="13" type="ORF">MECH1_V1_2770</name>
</gene>
<keyword evidence="10" id="KW-0802">TPR repeat</keyword>
<dbReference type="Gene3D" id="1.25.40.10">
    <property type="entry name" value="Tetratricopeptide repeat domain"/>
    <property type="match status" value="1"/>
</dbReference>
<keyword evidence="6 11" id="KW-0812">Transmembrane</keyword>
<proteinExistence type="predicted"/>
<feature type="domain" description="HemY N-terminal" evidence="12">
    <location>
        <begin position="33"/>
        <end position="139"/>
    </location>
</feature>
<keyword evidence="4" id="KW-1003">Cell membrane</keyword>
<sequence>MRRRIVFSLAAVFLVLGLVAFGYRHLATHGNAGYVIIGLDRWVLETSLYVMVVALVLAFLLFYLMVRALLHAWRLPKAIKRRDLERRSRRSQEALVAGLLETAEGNWEKAERNLIRHAADSGTPLINYLTAARAAHSRGAHAQRDQYLELARQSTPKAELAVELTRAELQLSTRQFQEALESLTRLQRIAPGHAAVLRLLHRVYAQMEDWEALQRLLPALHKHKVLMEAELKLLETETYSALLKQKAQTRDVTALRELWSRIPPHIRELTKVAALYFAAMIEAGAGAEIEEALRLALGKDWNETLLVLYGCIELADTERQLHHAENWLAVHAQDAVLLRVLAKLALRIGHTAKAQDYLQRSLAAEPSVEAYQLLGDLLFARKDFAAASEFYRKGLMLASSEVVHQIERHPEDQPAPAPVTGALAASV</sequence>
<name>A0ABP1CBA2_9GAMM</name>
<evidence type="ECO:0000256" key="5">
    <source>
        <dbReference type="ARBA" id="ARBA00022519"/>
    </source>
</evidence>
<evidence type="ECO:0000256" key="2">
    <source>
        <dbReference type="ARBA" id="ARBA00004429"/>
    </source>
</evidence>
<keyword evidence="7 11" id="KW-1133">Transmembrane helix</keyword>
<comment type="subcellular location">
    <subcellularLocation>
        <location evidence="2">Cell inner membrane</location>
        <topology evidence="2">Multi-pass membrane protein</topology>
    </subcellularLocation>
</comment>
<keyword evidence="5" id="KW-0997">Cell inner membrane</keyword>
<evidence type="ECO:0000256" key="6">
    <source>
        <dbReference type="ARBA" id="ARBA00022692"/>
    </source>
</evidence>